<sequence length="158" mass="17445">LFISYLSHSLKEPYRRTVSGDLRGASRPVSPLLPDGAAKVATLFESANLSVFFFFIFFPGPAGPASLKPLRSRSGCKGSEPFPFFQTRGNFFFQLPAALPAAGTLRSRLFPEAVPEGAAKVRRIFYPANLCVFFLSFFSGPCRPGVFFSPSLRKRVQR</sequence>
<dbReference type="AlphaFoldDB" id="A0A839GY71"/>
<dbReference type="EMBL" id="JACJIQ010000030">
    <property type="protein sequence ID" value="MBA9079767.1"/>
    <property type="molecule type" value="Genomic_DNA"/>
</dbReference>
<keyword evidence="2" id="KW-1185">Reference proteome</keyword>
<accession>A0A839GY71</accession>
<comment type="caution">
    <text evidence="1">The sequence shown here is derived from an EMBL/GenBank/DDBJ whole genome shotgun (WGS) entry which is preliminary data.</text>
</comment>
<gene>
    <name evidence="1" type="ORF">FHS90_004508</name>
</gene>
<dbReference type="Proteomes" id="UP000563094">
    <property type="component" value="Unassembled WGS sequence"/>
</dbReference>
<feature type="non-terminal residue" evidence="1">
    <location>
        <position position="1"/>
    </location>
</feature>
<organism evidence="1 2">
    <name type="scientific">Rufibacter quisquiliarum</name>
    <dbReference type="NCBI Taxonomy" id="1549639"/>
    <lineage>
        <taxon>Bacteria</taxon>
        <taxon>Pseudomonadati</taxon>
        <taxon>Bacteroidota</taxon>
        <taxon>Cytophagia</taxon>
        <taxon>Cytophagales</taxon>
        <taxon>Hymenobacteraceae</taxon>
        <taxon>Rufibacter</taxon>
    </lineage>
</organism>
<evidence type="ECO:0000313" key="1">
    <source>
        <dbReference type="EMBL" id="MBA9079767.1"/>
    </source>
</evidence>
<proteinExistence type="predicted"/>
<evidence type="ECO:0000313" key="2">
    <source>
        <dbReference type="Proteomes" id="UP000563094"/>
    </source>
</evidence>
<name>A0A839GY71_9BACT</name>
<reference evidence="1 2" key="1">
    <citation type="submission" date="2020-08" db="EMBL/GenBank/DDBJ databases">
        <title>Genomic Encyclopedia of Type Strains, Phase IV (KMG-IV): sequencing the most valuable type-strain genomes for metagenomic binning, comparative biology and taxonomic classification.</title>
        <authorList>
            <person name="Goeker M."/>
        </authorList>
    </citation>
    <scope>NUCLEOTIDE SEQUENCE [LARGE SCALE GENOMIC DNA]</scope>
    <source>
        <strain evidence="1 2">DSM 29854</strain>
    </source>
</reference>
<protein>
    <submittedName>
        <fullName evidence="1">Uncharacterized protein</fullName>
    </submittedName>
</protein>